<keyword evidence="1" id="KW-0472">Membrane</keyword>
<evidence type="ECO:0000256" key="1">
    <source>
        <dbReference type="SAM" id="Phobius"/>
    </source>
</evidence>
<feature type="transmembrane region" description="Helical" evidence="1">
    <location>
        <begin position="95"/>
        <end position="113"/>
    </location>
</feature>
<keyword evidence="3" id="KW-1185">Reference proteome</keyword>
<protein>
    <recommendedName>
        <fullName evidence="4">Cell envelope biogenesis protein OmpA</fullName>
    </recommendedName>
</protein>
<dbReference type="RefSeq" id="WP_133847671.1">
    <property type="nucleotide sequence ID" value="NZ_SNXZ01000001.1"/>
</dbReference>
<evidence type="ECO:0000313" key="3">
    <source>
        <dbReference type="Proteomes" id="UP000295444"/>
    </source>
</evidence>
<gene>
    <name evidence="2" type="ORF">EV186_101776</name>
</gene>
<feature type="transmembrane region" description="Helical" evidence="1">
    <location>
        <begin position="60"/>
        <end position="83"/>
    </location>
</feature>
<evidence type="ECO:0000313" key="2">
    <source>
        <dbReference type="EMBL" id="TDQ04818.1"/>
    </source>
</evidence>
<accession>A0A4R6SKY8</accession>
<dbReference type="EMBL" id="SNXZ01000001">
    <property type="protein sequence ID" value="TDQ04818.1"/>
    <property type="molecule type" value="Genomic_DNA"/>
</dbReference>
<proteinExistence type="predicted"/>
<reference evidence="2 3" key="1">
    <citation type="submission" date="2019-03" db="EMBL/GenBank/DDBJ databases">
        <title>Genomic Encyclopedia of Type Strains, Phase IV (KMG-IV): sequencing the most valuable type-strain genomes for metagenomic binning, comparative biology and taxonomic classification.</title>
        <authorList>
            <person name="Goeker M."/>
        </authorList>
    </citation>
    <scope>NUCLEOTIDE SEQUENCE [LARGE SCALE GENOMIC DNA]</scope>
    <source>
        <strain evidence="2 3">DSM 45361</strain>
    </source>
</reference>
<evidence type="ECO:0008006" key="4">
    <source>
        <dbReference type="Google" id="ProtNLM"/>
    </source>
</evidence>
<name>A0A4R6SKY8_LABRH</name>
<dbReference type="AlphaFoldDB" id="A0A4R6SKY8"/>
<keyword evidence="1" id="KW-1133">Transmembrane helix</keyword>
<organism evidence="2 3">
    <name type="scientific">Labedaea rhizosphaerae</name>
    <dbReference type="NCBI Taxonomy" id="598644"/>
    <lineage>
        <taxon>Bacteria</taxon>
        <taxon>Bacillati</taxon>
        <taxon>Actinomycetota</taxon>
        <taxon>Actinomycetes</taxon>
        <taxon>Pseudonocardiales</taxon>
        <taxon>Pseudonocardiaceae</taxon>
        <taxon>Labedaea</taxon>
    </lineage>
</organism>
<dbReference type="Proteomes" id="UP000295444">
    <property type="component" value="Unassembled WGS sequence"/>
</dbReference>
<dbReference type="Pfam" id="PF19545">
    <property type="entry name" value="DUF6069"/>
    <property type="match status" value="1"/>
</dbReference>
<sequence>MSVTTAPVTTTVSTTAPAKPRTTRRLIVGGLTATAVAAAATSTIAGVGELAGISLDVGGAPIPVAGFATLTAIFSVVGLVLALVLARKARRPRTAFVRTTVVLTALSLVPDVLVDAATVTKGLLMVAHLVAAAIVVPAIARRLSA</sequence>
<feature type="transmembrane region" description="Helical" evidence="1">
    <location>
        <begin position="26"/>
        <end position="48"/>
    </location>
</feature>
<feature type="transmembrane region" description="Helical" evidence="1">
    <location>
        <begin position="119"/>
        <end position="140"/>
    </location>
</feature>
<comment type="caution">
    <text evidence="2">The sequence shown here is derived from an EMBL/GenBank/DDBJ whole genome shotgun (WGS) entry which is preliminary data.</text>
</comment>
<dbReference type="InterPro" id="IPR045713">
    <property type="entry name" value="DUF6069"/>
</dbReference>
<keyword evidence="1" id="KW-0812">Transmembrane</keyword>